<dbReference type="GO" id="GO:0005730">
    <property type="term" value="C:nucleolus"/>
    <property type="evidence" value="ECO:0007669"/>
    <property type="project" value="UniProtKB-SubCell"/>
</dbReference>
<dbReference type="InterPro" id="IPR000228">
    <property type="entry name" value="RNA3'_term_phos_cyc"/>
</dbReference>
<dbReference type="AlphaFoldDB" id="A0AA36H9B2"/>
<dbReference type="GO" id="GO:0000479">
    <property type="term" value="P:endonucleolytic cleavage of tricistronic rRNA transcript (SSU-rRNA, 5.8S rRNA, LSU-rRNA)"/>
    <property type="evidence" value="ECO:0007669"/>
    <property type="project" value="TreeGrafter"/>
</dbReference>
<dbReference type="Pfam" id="PF05189">
    <property type="entry name" value="RTC_insert"/>
    <property type="match status" value="1"/>
</dbReference>
<evidence type="ECO:0000259" key="5">
    <source>
        <dbReference type="Pfam" id="PF01137"/>
    </source>
</evidence>
<dbReference type="InterPro" id="IPR020719">
    <property type="entry name" value="RNA3'_term_phos_cycl-like_CS"/>
</dbReference>
<evidence type="ECO:0000256" key="4">
    <source>
        <dbReference type="ARBA" id="ARBA00023242"/>
    </source>
</evidence>
<dbReference type="Gene3D" id="3.30.360.20">
    <property type="entry name" value="RNA 3'-terminal phosphate cyclase, insert domain"/>
    <property type="match status" value="1"/>
</dbReference>
<evidence type="ECO:0000256" key="2">
    <source>
        <dbReference type="ARBA" id="ARBA00007089"/>
    </source>
</evidence>
<evidence type="ECO:0000259" key="6">
    <source>
        <dbReference type="Pfam" id="PF05189"/>
    </source>
</evidence>
<feature type="domain" description="RNA 3'-terminal phosphate cyclase insert" evidence="6">
    <location>
        <begin position="183"/>
        <end position="286"/>
    </location>
</feature>
<dbReference type="InterPro" id="IPR013792">
    <property type="entry name" value="RNA3'P_cycl/enolpyr_Trfase_a/b"/>
</dbReference>
<dbReference type="EMBL" id="CATQJL010000316">
    <property type="protein sequence ID" value="CAJ0606541.1"/>
    <property type="molecule type" value="Genomic_DNA"/>
</dbReference>
<dbReference type="Pfam" id="PF01137">
    <property type="entry name" value="RTC"/>
    <property type="match status" value="1"/>
</dbReference>
<proteinExistence type="inferred from homology"/>
<evidence type="ECO:0000256" key="3">
    <source>
        <dbReference type="ARBA" id="ARBA00022517"/>
    </source>
</evidence>
<dbReference type="PANTHER" id="PTHR11096">
    <property type="entry name" value="RNA 3' TERMINAL PHOSPHATE CYCLASE"/>
    <property type="match status" value="1"/>
</dbReference>
<accession>A0AA36H9B2</accession>
<dbReference type="PIRSF" id="PIRSF005378">
    <property type="entry name" value="RNA3'_term_phos_cycl_euk"/>
    <property type="match status" value="1"/>
</dbReference>
<keyword evidence="3" id="KW-0690">Ribosome biogenesis</keyword>
<gene>
    <name evidence="7" type="ORF">CYNAS_LOCUS18524</name>
</gene>
<dbReference type="GO" id="GO:0004521">
    <property type="term" value="F:RNA endonuclease activity"/>
    <property type="evidence" value="ECO:0007669"/>
    <property type="project" value="TreeGrafter"/>
</dbReference>
<dbReference type="InterPro" id="IPR036553">
    <property type="entry name" value="RPTC_insert"/>
</dbReference>
<keyword evidence="4" id="KW-0539">Nucleus</keyword>
<evidence type="ECO:0000313" key="8">
    <source>
        <dbReference type="Proteomes" id="UP001176961"/>
    </source>
</evidence>
<dbReference type="Gene3D" id="3.65.10.20">
    <property type="entry name" value="RNA 3'-terminal phosphate cyclase domain"/>
    <property type="match status" value="1"/>
</dbReference>
<sequence>MGGEELIFEGCNFFRQRLTFSVLSGRPVTIQNIRKDDDAPGIKDFEAKLLSLLERITNGTRVEINSTGTEVRFRPGIIIGGVLTMDCGSDRCLSYFLEPMIIISPFCKNAMTLKLKGVTNASNEISVDAIKSTWLTVYNKFVLNDEKLELKISARGLKPAGGGCILFSAPIVKTLRPVQRPKSGKICKIRGQAYVTKVTPSLAYRMIDAAKKMLHGYISDVYITVDQRKGDAGGNSPGYGLFLTAETTEGVVYHGEAISKPKGEAGDPIVPEDVGTNAASALLEEICRGGCLDSSAQTLACAFMALGQKDVSKFLFGPLTVYSVHTLRHLKSFFEVQFKIDEWSRLKAGDGKEEEDVLRIGSEQKAMVTAMGIGFSNLNKTVL</sequence>
<keyword evidence="8" id="KW-1185">Reference proteome</keyword>
<organism evidence="7 8">
    <name type="scientific">Cylicocyclus nassatus</name>
    <name type="common">Nematode worm</name>
    <dbReference type="NCBI Taxonomy" id="53992"/>
    <lineage>
        <taxon>Eukaryota</taxon>
        <taxon>Metazoa</taxon>
        <taxon>Ecdysozoa</taxon>
        <taxon>Nematoda</taxon>
        <taxon>Chromadorea</taxon>
        <taxon>Rhabditida</taxon>
        <taxon>Rhabditina</taxon>
        <taxon>Rhabditomorpha</taxon>
        <taxon>Strongyloidea</taxon>
        <taxon>Strongylidae</taxon>
        <taxon>Cylicocyclus</taxon>
    </lineage>
</organism>
<dbReference type="InterPro" id="IPR023797">
    <property type="entry name" value="RNA3'_phos_cyclase_dom"/>
</dbReference>
<feature type="domain" description="RNA 3'-terminal phosphate cyclase" evidence="5">
    <location>
        <begin position="8"/>
        <end position="340"/>
    </location>
</feature>
<dbReference type="PROSITE" id="PS01287">
    <property type="entry name" value="RTC"/>
    <property type="match status" value="1"/>
</dbReference>
<reference evidence="7" key="1">
    <citation type="submission" date="2023-07" db="EMBL/GenBank/DDBJ databases">
        <authorList>
            <consortium name="CYATHOMIX"/>
        </authorList>
    </citation>
    <scope>NUCLEOTIDE SEQUENCE</scope>
    <source>
        <strain evidence="7">N/A</strain>
    </source>
</reference>
<comment type="subcellular location">
    <subcellularLocation>
        <location evidence="1">Nucleus</location>
        <location evidence="1">Nucleolus</location>
    </subcellularLocation>
</comment>
<dbReference type="SUPFAM" id="SSF55205">
    <property type="entry name" value="EPT/RTPC-like"/>
    <property type="match status" value="1"/>
</dbReference>
<dbReference type="Proteomes" id="UP001176961">
    <property type="component" value="Unassembled WGS sequence"/>
</dbReference>
<dbReference type="InterPro" id="IPR016443">
    <property type="entry name" value="RNA3'_term_phos_cyc_type_2"/>
</dbReference>
<evidence type="ECO:0000256" key="1">
    <source>
        <dbReference type="ARBA" id="ARBA00004604"/>
    </source>
</evidence>
<dbReference type="NCBIfam" id="TIGR03400">
    <property type="entry name" value="18S_RNA_Rcl1p"/>
    <property type="match status" value="1"/>
</dbReference>
<name>A0AA36H9B2_CYLNA</name>
<protein>
    <recommendedName>
        <fullName evidence="9">RNA 3'-terminal phosphate cyclase-like protein</fullName>
    </recommendedName>
</protein>
<dbReference type="PANTHER" id="PTHR11096:SF1">
    <property type="entry name" value="RNA 3'-TERMINAL PHOSPHATE CYCLASE-LIKE PROTEIN"/>
    <property type="match status" value="1"/>
</dbReference>
<evidence type="ECO:0008006" key="9">
    <source>
        <dbReference type="Google" id="ProtNLM"/>
    </source>
</evidence>
<dbReference type="InterPro" id="IPR037136">
    <property type="entry name" value="RNA3'_phos_cyclase_dom_sf"/>
</dbReference>
<dbReference type="FunFam" id="3.30.360.20:FF:000004">
    <property type="entry name" value="18S rRNA biogenesis protein"/>
    <property type="match status" value="1"/>
</dbReference>
<comment type="similarity">
    <text evidence="2">Belongs to the RNA 3'-terminal cyclase family. Type 2 subfamily.</text>
</comment>
<evidence type="ECO:0000313" key="7">
    <source>
        <dbReference type="EMBL" id="CAJ0606541.1"/>
    </source>
</evidence>
<comment type="caution">
    <text evidence="7">The sequence shown here is derived from an EMBL/GenBank/DDBJ whole genome shotgun (WGS) entry which is preliminary data.</text>
</comment>
<dbReference type="CDD" id="cd00875">
    <property type="entry name" value="RNA_Cyclase_Class_I"/>
    <property type="match status" value="1"/>
</dbReference>
<dbReference type="InterPro" id="IPR013791">
    <property type="entry name" value="RNA3'-term_phos_cycl_insert"/>
</dbReference>